<reference evidence="3 4" key="1">
    <citation type="submission" date="2018-07" db="EMBL/GenBank/DDBJ databases">
        <title>Leeuwenhoekiella genomics.</title>
        <authorList>
            <person name="Tahon G."/>
            <person name="Willems A."/>
        </authorList>
    </citation>
    <scope>NUCLEOTIDE SEQUENCE [LARGE SCALE GENOMIC DNA]</scope>
    <source>
        <strain evidence="3 4">LMG 1345</strain>
    </source>
</reference>
<keyword evidence="1" id="KW-0732">Signal</keyword>
<feature type="domain" description="Beta-lactamase-related" evidence="2">
    <location>
        <begin position="47"/>
        <end position="323"/>
    </location>
</feature>
<proteinExistence type="predicted"/>
<dbReference type="PANTHER" id="PTHR46825:SF9">
    <property type="entry name" value="BETA-LACTAMASE-RELATED DOMAIN-CONTAINING PROTEIN"/>
    <property type="match status" value="1"/>
</dbReference>
<evidence type="ECO:0000313" key="3">
    <source>
        <dbReference type="EMBL" id="RXG25449.1"/>
    </source>
</evidence>
<evidence type="ECO:0000256" key="1">
    <source>
        <dbReference type="SAM" id="SignalP"/>
    </source>
</evidence>
<evidence type="ECO:0000259" key="2">
    <source>
        <dbReference type="Pfam" id="PF00144"/>
    </source>
</evidence>
<feature type="signal peptide" evidence="1">
    <location>
        <begin position="1"/>
        <end position="20"/>
    </location>
</feature>
<dbReference type="EMBL" id="QOVL01000022">
    <property type="protein sequence ID" value="RXG25449.1"/>
    <property type="molecule type" value="Genomic_DNA"/>
</dbReference>
<protein>
    <submittedName>
        <fullName evidence="3">CubicO group peptidase (Beta-lactamase class C family)</fullName>
    </submittedName>
</protein>
<dbReference type="InterPro" id="IPR001466">
    <property type="entry name" value="Beta-lactam-related"/>
</dbReference>
<name>A0A4Q0PGU8_9FLAO</name>
<dbReference type="InterPro" id="IPR012338">
    <property type="entry name" value="Beta-lactam/transpept-like"/>
</dbReference>
<dbReference type="AlphaFoldDB" id="A0A4Q0PGU8"/>
<dbReference type="PANTHER" id="PTHR46825">
    <property type="entry name" value="D-ALANYL-D-ALANINE-CARBOXYPEPTIDASE/ENDOPEPTIDASE AMPH"/>
    <property type="match status" value="1"/>
</dbReference>
<evidence type="ECO:0000313" key="4">
    <source>
        <dbReference type="Proteomes" id="UP000290608"/>
    </source>
</evidence>
<dbReference type="STRING" id="1122159.SAMN02745246_03603"/>
<feature type="chain" id="PRO_5020231341" evidence="1">
    <location>
        <begin position="21"/>
        <end position="350"/>
    </location>
</feature>
<gene>
    <name evidence="3" type="ORF">DSL99_3483</name>
</gene>
<dbReference type="InterPro" id="IPR050491">
    <property type="entry name" value="AmpC-like"/>
</dbReference>
<sequence length="350" mass="39628">MKLSILGIAIILLSTTCKTAKTTSNPNTISISSKIDSIAEINNFNGVILIAKDSVIQYEKAFGYSDLEKKIELKTNNQFYIGSISKQITAVLILQEYERGNLTLTDKLNSYFPEIKQPWANNVTIHHLLTHTHGIVAIDEPLEFEVGTQFQYSQIGFGLLSQILEKINDKSFEEISSELFTEYNLNNTFHPENKKYLSLVKGYEENETDKFLVAEGNPVKYIGAGGFISNVEDLFKWNILLHSGKLIKSSTLNLMKTRYATRIHPIFDKIEYGYGLVFKDGEHNVQIGAFGYVPGFPSASYYYPQTGLNLIVLENVGKKLEDFKITFKTHTDLMSIIKKRATTTKYSARR</sequence>
<accession>A0A4Q0PGU8</accession>
<dbReference type="SUPFAM" id="SSF56601">
    <property type="entry name" value="beta-lactamase/transpeptidase-like"/>
    <property type="match status" value="1"/>
</dbReference>
<organism evidence="3 4">
    <name type="scientific">Leeuwenhoekiella marinoflava</name>
    <dbReference type="NCBI Taxonomy" id="988"/>
    <lineage>
        <taxon>Bacteria</taxon>
        <taxon>Pseudomonadati</taxon>
        <taxon>Bacteroidota</taxon>
        <taxon>Flavobacteriia</taxon>
        <taxon>Flavobacteriales</taxon>
        <taxon>Flavobacteriaceae</taxon>
        <taxon>Leeuwenhoekiella</taxon>
    </lineage>
</organism>
<comment type="caution">
    <text evidence="3">The sequence shown here is derived from an EMBL/GenBank/DDBJ whole genome shotgun (WGS) entry which is preliminary data.</text>
</comment>
<dbReference type="Gene3D" id="3.40.710.10">
    <property type="entry name" value="DD-peptidase/beta-lactamase superfamily"/>
    <property type="match status" value="1"/>
</dbReference>
<dbReference type="Pfam" id="PF00144">
    <property type="entry name" value="Beta-lactamase"/>
    <property type="match status" value="1"/>
</dbReference>
<dbReference type="Proteomes" id="UP000290608">
    <property type="component" value="Unassembled WGS sequence"/>
</dbReference>
<dbReference type="RefSeq" id="WP_073100574.1">
    <property type="nucleotide sequence ID" value="NZ_QOVL01000022.1"/>
</dbReference>